<dbReference type="PROSITE" id="PS01228">
    <property type="entry name" value="COF_1"/>
    <property type="match status" value="1"/>
</dbReference>
<dbReference type="InterPro" id="IPR036412">
    <property type="entry name" value="HAD-like_sf"/>
</dbReference>
<dbReference type="Proteomes" id="UP000018890">
    <property type="component" value="Unassembled WGS sequence"/>
</dbReference>
<dbReference type="NCBIfam" id="TIGR01484">
    <property type="entry name" value="HAD-SF-IIB"/>
    <property type="match status" value="1"/>
</dbReference>
<dbReference type="InterPro" id="IPR023214">
    <property type="entry name" value="HAD_sf"/>
</dbReference>
<dbReference type="NCBIfam" id="TIGR00099">
    <property type="entry name" value="Cof-subfamily"/>
    <property type="match status" value="1"/>
</dbReference>
<protein>
    <submittedName>
        <fullName evidence="1">HAD hydrolase</fullName>
    </submittedName>
</protein>
<dbReference type="InterPro" id="IPR006379">
    <property type="entry name" value="HAD-SF_hydro_IIB"/>
</dbReference>
<dbReference type="SUPFAM" id="SSF56784">
    <property type="entry name" value="HAD-like"/>
    <property type="match status" value="1"/>
</dbReference>
<dbReference type="AlphaFoldDB" id="W4Q391"/>
<dbReference type="GO" id="GO:0016791">
    <property type="term" value="F:phosphatase activity"/>
    <property type="evidence" value="ECO:0007669"/>
    <property type="project" value="UniProtKB-ARBA"/>
</dbReference>
<organism evidence="1 2">
    <name type="scientific">Halalkalibacter wakoensis JCM 9140</name>
    <dbReference type="NCBI Taxonomy" id="1236970"/>
    <lineage>
        <taxon>Bacteria</taxon>
        <taxon>Bacillati</taxon>
        <taxon>Bacillota</taxon>
        <taxon>Bacilli</taxon>
        <taxon>Bacillales</taxon>
        <taxon>Bacillaceae</taxon>
        <taxon>Halalkalibacter</taxon>
    </lineage>
</organism>
<name>W4Q391_9BACI</name>
<evidence type="ECO:0000313" key="2">
    <source>
        <dbReference type="Proteomes" id="UP000018890"/>
    </source>
</evidence>
<dbReference type="PANTHER" id="PTHR10000">
    <property type="entry name" value="PHOSPHOSERINE PHOSPHATASE"/>
    <property type="match status" value="1"/>
</dbReference>
<reference evidence="1" key="1">
    <citation type="journal article" date="2014" name="Genome Announc.">
        <title>Draft Genome Sequences of Three Alkaliphilic Bacillus Strains, Bacillus wakoensis JCM 9140T, Bacillus akibai JCM 9157T, and Bacillus hemicellulosilyticus JCM 9152T.</title>
        <authorList>
            <person name="Yuki M."/>
            <person name="Oshima K."/>
            <person name="Suda W."/>
            <person name="Oshida Y."/>
            <person name="Kitamura K."/>
            <person name="Iida T."/>
            <person name="Hattori M."/>
            <person name="Ohkuma M."/>
        </authorList>
    </citation>
    <scope>NUCLEOTIDE SEQUENCE [LARGE SCALE GENOMIC DNA]</scope>
    <source>
        <strain evidence="1">JCM 9140</strain>
    </source>
</reference>
<sequence>MNLIGIDLDGTLLTDKGTLSTYTKETIQAVCEKGHKVVIATGRHLRLTMPIVEELKLVEAVVCFNGAYIQTPDKQVPSKHSYRAQDIGVLVNLLNEWSCKYVIGAESGYFLPTTLSEEKEKRAGLPVPIQLIENIAEIDEPIFKTSILGTEKELEKVERNIEAVIPELRVVRSGEDSLDVIHPKASKGSSLAWLAEYYDISQQDTIAFGNYYNDVDMLSFARVGVAMKNAPLPIKQSADYVTKRNEEDGVAFVLDQLFLQSKGKRYDFLEKMNMQKSIS</sequence>
<dbReference type="EMBL" id="BAUT01000024">
    <property type="protein sequence ID" value="GAE26432.1"/>
    <property type="molecule type" value="Genomic_DNA"/>
</dbReference>
<dbReference type="CDD" id="cd07516">
    <property type="entry name" value="HAD_Pase"/>
    <property type="match status" value="1"/>
</dbReference>
<dbReference type="Gene3D" id="3.30.1240.10">
    <property type="match status" value="1"/>
</dbReference>
<accession>W4Q391</accession>
<dbReference type="STRING" id="1236970.JCM9140_2490"/>
<dbReference type="GO" id="GO:0005829">
    <property type="term" value="C:cytosol"/>
    <property type="evidence" value="ECO:0007669"/>
    <property type="project" value="TreeGrafter"/>
</dbReference>
<dbReference type="PANTHER" id="PTHR10000:SF8">
    <property type="entry name" value="HAD SUPERFAMILY HYDROLASE-LIKE, TYPE 3"/>
    <property type="match status" value="1"/>
</dbReference>
<dbReference type="Pfam" id="PF08282">
    <property type="entry name" value="Hydrolase_3"/>
    <property type="match status" value="1"/>
</dbReference>
<dbReference type="SFLD" id="SFLDS00003">
    <property type="entry name" value="Haloacid_Dehalogenase"/>
    <property type="match status" value="1"/>
</dbReference>
<dbReference type="SFLD" id="SFLDG01140">
    <property type="entry name" value="C2.B:_Phosphomannomutase_and_P"/>
    <property type="match status" value="1"/>
</dbReference>
<evidence type="ECO:0000313" key="1">
    <source>
        <dbReference type="EMBL" id="GAE26432.1"/>
    </source>
</evidence>
<dbReference type="RefSeq" id="WP_034746080.1">
    <property type="nucleotide sequence ID" value="NZ_BAUT01000024.1"/>
</dbReference>
<proteinExistence type="predicted"/>
<dbReference type="Gene3D" id="3.40.50.1000">
    <property type="entry name" value="HAD superfamily/HAD-like"/>
    <property type="match status" value="1"/>
</dbReference>
<keyword evidence="2" id="KW-1185">Reference proteome</keyword>
<comment type="caution">
    <text evidence="1">The sequence shown here is derived from an EMBL/GenBank/DDBJ whole genome shotgun (WGS) entry which is preliminary data.</text>
</comment>
<dbReference type="GO" id="GO:0000287">
    <property type="term" value="F:magnesium ion binding"/>
    <property type="evidence" value="ECO:0007669"/>
    <property type="project" value="TreeGrafter"/>
</dbReference>
<gene>
    <name evidence="1" type="ORF">JCM9140_2490</name>
</gene>
<keyword evidence="1" id="KW-0378">Hydrolase</keyword>
<dbReference type="InterPro" id="IPR000150">
    <property type="entry name" value="Cof"/>
</dbReference>